<evidence type="ECO:0000313" key="3">
    <source>
        <dbReference type="WBParaSite" id="HCON_00122580-00001"/>
    </source>
</evidence>
<dbReference type="Proteomes" id="UP000025227">
    <property type="component" value="Unplaced"/>
</dbReference>
<evidence type="ECO:0000256" key="1">
    <source>
        <dbReference type="SAM" id="MobiDB-lite"/>
    </source>
</evidence>
<sequence length="89" mass="10055">MSQSATDQTTAARYPTRRRKPIQPTPVILTAPTLDDDARGLLNQINEILVAKAPEAIPLLQQFLRPVDGYASFHSRYQRAKHLKTSREL</sequence>
<name>A0A7I4YP39_HAECO</name>
<protein>
    <submittedName>
        <fullName evidence="3">Transposase</fullName>
    </submittedName>
</protein>
<evidence type="ECO:0000313" key="2">
    <source>
        <dbReference type="Proteomes" id="UP000025227"/>
    </source>
</evidence>
<dbReference type="WBParaSite" id="HCON_00122580-00001">
    <property type="protein sequence ID" value="HCON_00122580-00001"/>
    <property type="gene ID" value="HCON_00122580"/>
</dbReference>
<feature type="compositionally biased region" description="Polar residues" evidence="1">
    <location>
        <begin position="1"/>
        <end position="11"/>
    </location>
</feature>
<reference evidence="3" key="1">
    <citation type="submission" date="2020-12" db="UniProtKB">
        <authorList>
            <consortium name="WormBaseParasite"/>
        </authorList>
    </citation>
    <scope>IDENTIFICATION</scope>
    <source>
        <strain evidence="3">MHco3</strain>
    </source>
</reference>
<proteinExistence type="predicted"/>
<dbReference type="AlphaFoldDB" id="A0A7I4YP39"/>
<accession>A0A7I4YP39</accession>
<feature type="region of interest" description="Disordered" evidence="1">
    <location>
        <begin position="1"/>
        <end position="24"/>
    </location>
</feature>
<organism evidence="2 3">
    <name type="scientific">Haemonchus contortus</name>
    <name type="common">Barber pole worm</name>
    <dbReference type="NCBI Taxonomy" id="6289"/>
    <lineage>
        <taxon>Eukaryota</taxon>
        <taxon>Metazoa</taxon>
        <taxon>Ecdysozoa</taxon>
        <taxon>Nematoda</taxon>
        <taxon>Chromadorea</taxon>
        <taxon>Rhabditida</taxon>
        <taxon>Rhabditina</taxon>
        <taxon>Rhabditomorpha</taxon>
        <taxon>Strongyloidea</taxon>
        <taxon>Trichostrongylidae</taxon>
        <taxon>Haemonchus</taxon>
    </lineage>
</organism>
<keyword evidence="2" id="KW-1185">Reference proteome</keyword>